<proteinExistence type="predicted"/>
<reference evidence="1" key="1">
    <citation type="submission" date="2014-07" db="EMBL/GenBank/DDBJ databases">
        <authorList>
            <person name="Martin A.A"/>
            <person name="De Silva N."/>
        </authorList>
    </citation>
    <scope>NUCLEOTIDE SEQUENCE</scope>
</reference>
<sequence>MVSSRARAGYNMFITCNVVSVPTKITKLGENLICVRESVQGTSCKTQKKYGCGVGEKTLKKYGGEIASTAKTQGCFAERDEKILKERGVEIFKMNGEGTMIVNTGKEIDDCEQKKV</sequence>
<dbReference type="STRING" id="75913.A0A0K0EVZ4"/>
<organism evidence="1 2">
    <name type="scientific">Strongyloides venezuelensis</name>
    <name type="common">Threadworm</name>
    <dbReference type="NCBI Taxonomy" id="75913"/>
    <lineage>
        <taxon>Eukaryota</taxon>
        <taxon>Metazoa</taxon>
        <taxon>Ecdysozoa</taxon>
        <taxon>Nematoda</taxon>
        <taxon>Chromadorea</taxon>
        <taxon>Rhabditida</taxon>
        <taxon>Tylenchina</taxon>
        <taxon>Panagrolaimomorpha</taxon>
        <taxon>Strongyloidoidea</taxon>
        <taxon>Strongyloididae</taxon>
        <taxon>Strongyloides</taxon>
    </lineage>
</organism>
<evidence type="ECO:0000313" key="1">
    <source>
        <dbReference type="Proteomes" id="UP000035680"/>
    </source>
</evidence>
<name>A0A0K0EVZ4_STRVS</name>
<reference evidence="2" key="2">
    <citation type="submission" date="2015-08" db="UniProtKB">
        <authorList>
            <consortium name="WormBaseParasite"/>
        </authorList>
    </citation>
    <scope>IDENTIFICATION</scope>
</reference>
<dbReference type="Proteomes" id="UP000035680">
    <property type="component" value="Unassembled WGS sequence"/>
</dbReference>
<accession>A0A0K0EVZ4</accession>
<evidence type="ECO:0000313" key="2">
    <source>
        <dbReference type="WBParaSite" id="SVE_0069300.1"/>
    </source>
</evidence>
<dbReference type="AlphaFoldDB" id="A0A0K0EVZ4"/>
<keyword evidence="1" id="KW-1185">Reference proteome</keyword>
<protein>
    <submittedName>
        <fullName evidence="2">Uncharacterized protein</fullName>
    </submittedName>
</protein>
<dbReference type="WBParaSite" id="SVE_0069300.1">
    <property type="protein sequence ID" value="SVE_0069300.1"/>
    <property type="gene ID" value="SVE_0069300"/>
</dbReference>